<evidence type="ECO:0000313" key="13">
    <source>
        <dbReference type="Ensembl" id="ENSTNIP00000000537.1"/>
    </source>
</evidence>
<protein>
    <submittedName>
        <fullName evidence="13">Serine peptidase inhibitor, Kunitz type 1 a</fullName>
    </submittedName>
</protein>
<evidence type="ECO:0000256" key="3">
    <source>
        <dbReference type="ARBA" id="ARBA00022729"/>
    </source>
</evidence>
<feature type="domain" description="BPTI/Kunitz inhibitor" evidence="11">
    <location>
        <begin position="373"/>
        <end position="423"/>
    </location>
</feature>
<comment type="subcellular location">
    <subcellularLocation>
        <location evidence="1">Membrane</location>
    </subcellularLocation>
</comment>
<accession>H3BX24</accession>
<reference evidence="13" key="2">
    <citation type="submission" date="2025-08" db="UniProtKB">
        <authorList>
            <consortium name="Ensembl"/>
        </authorList>
    </citation>
    <scope>IDENTIFICATION</scope>
</reference>
<dbReference type="Pfam" id="PF00057">
    <property type="entry name" value="Ldl_recept_a"/>
    <property type="match status" value="1"/>
</dbReference>
<dbReference type="GeneTree" id="ENSGT00940000164935"/>
<keyword evidence="2 9" id="KW-0812">Transmembrane</keyword>
<dbReference type="GO" id="GO:0050727">
    <property type="term" value="P:regulation of inflammatory response"/>
    <property type="evidence" value="ECO:0007669"/>
    <property type="project" value="Ensembl"/>
</dbReference>
<dbReference type="Gene3D" id="4.10.410.10">
    <property type="entry name" value="Pancreatic trypsin inhibitor Kunitz domain"/>
    <property type="match status" value="2"/>
</dbReference>
<dbReference type="InterPro" id="IPR013980">
    <property type="entry name" value="MANSC_dom"/>
</dbReference>
<dbReference type="GO" id="GO:0030593">
    <property type="term" value="P:neutrophil chemotaxis"/>
    <property type="evidence" value="ECO:0007669"/>
    <property type="project" value="Ensembl"/>
</dbReference>
<dbReference type="Pfam" id="PF22352">
    <property type="entry name" value="K319L-like_PKD"/>
    <property type="match status" value="1"/>
</dbReference>
<dbReference type="InterPro" id="IPR002223">
    <property type="entry name" value="Kunitz_BPTI"/>
</dbReference>
<sequence length="508" mass="56597">MESLLGARLGARCLLVAALLLHSSLGQEVGDGCLADFQKGKDDFILDTDESVKDGATFLSSPNLGRYRDCVGACCKEPKCNVAFMERGEEEGSISSCFLFDCLYKMKYACRFVKKKGFSSYIQDTLYESYLSVDQAPHSQDRPPVANGGQDRVVQPQDIVMLNGVQSKDDKAIVSYQWQMLTSYPYAIIEKTNFKDQIMVSNLTSGVYKFQLTVTDTIGQSDSVKVTVMVLTPEQSDHHCMAPMKVGPCRGSFPRWHYNAASQKCEAFTFGGCRENLNNYLSEDECNKACSGSEKSSKTGRALPLPGDQVEKCNTPCTTEEFTCDNGCCLDPGLECDSTPQCSDGSDERKCDDLNNTFNRLLQIPVNEQKMRCTELPDTGSCRDSLTKWYYNPVKQECSRFNYGGCQGNENRFETQDSCAKFCRGITEKDVFARIEEFERTTATSNTVVVVIAALLGLAIFILLAILLYCLVKGRRKSGQHQRVPANTIPVTFEDRERLVYNTTTKPI</sequence>
<dbReference type="InterPro" id="IPR035986">
    <property type="entry name" value="PKD_dom_sf"/>
</dbReference>
<evidence type="ECO:0000259" key="12">
    <source>
        <dbReference type="PROSITE" id="PS50986"/>
    </source>
</evidence>
<dbReference type="SMART" id="SM00192">
    <property type="entry name" value="LDLa"/>
    <property type="match status" value="1"/>
</dbReference>
<dbReference type="FunFam" id="4.10.410.10:FF:000006">
    <property type="entry name" value="Serine peptidase inhibitor, Kunitz type 1"/>
    <property type="match status" value="1"/>
</dbReference>
<dbReference type="Pfam" id="PF07502">
    <property type="entry name" value="MANEC"/>
    <property type="match status" value="1"/>
</dbReference>
<keyword evidence="6 8" id="KW-1015">Disulfide bond</keyword>
<evidence type="ECO:0000256" key="6">
    <source>
        <dbReference type="ARBA" id="ARBA00023157"/>
    </source>
</evidence>
<dbReference type="GO" id="GO:0016485">
    <property type="term" value="P:protein processing"/>
    <property type="evidence" value="ECO:0007669"/>
    <property type="project" value="Ensembl"/>
</dbReference>
<evidence type="ECO:0000256" key="1">
    <source>
        <dbReference type="ARBA" id="ARBA00004370"/>
    </source>
</evidence>
<dbReference type="PROSITE" id="PS50068">
    <property type="entry name" value="LDLRA_2"/>
    <property type="match status" value="1"/>
</dbReference>
<feature type="disulfide bond" evidence="8">
    <location>
        <begin position="336"/>
        <end position="351"/>
    </location>
</feature>
<keyword evidence="14" id="KW-1185">Reference proteome</keyword>
<feature type="domain" description="BPTI/Kunitz inhibitor" evidence="11">
    <location>
        <begin position="240"/>
        <end position="290"/>
    </location>
</feature>
<dbReference type="GO" id="GO:0002009">
    <property type="term" value="P:morphogenesis of an epithelium"/>
    <property type="evidence" value="ECO:0007669"/>
    <property type="project" value="Ensembl"/>
</dbReference>
<dbReference type="InterPro" id="IPR023415">
    <property type="entry name" value="LDLR_class-A_CS"/>
</dbReference>
<feature type="disulfide bond" evidence="8">
    <location>
        <begin position="317"/>
        <end position="329"/>
    </location>
</feature>
<proteinExistence type="predicted"/>
<organism evidence="13 14">
    <name type="scientific">Tetraodon nigroviridis</name>
    <name type="common">Spotted green pufferfish</name>
    <name type="synonym">Chelonodon nigroviridis</name>
    <dbReference type="NCBI Taxonomy" id="99883"/>
    <lineage>
        <taxon>Eukaryota</taxon>
        <taxon>Metazoa</taxon>
        <taxon>Chordata</taxon>
        <taxon>Craniata</taxon>
        <taxon>Vertebrata</taxon>
        <taxon>Euteleostomi</taxon>
        <taxon>Actinopterygii</taxon>
        <taxon>Neopterygii</taxon>
        <taxon>Teleostei</taxon>
        <taxon>Neoteleostei</taxon>
        <taxon>Acanthomorphata</taxon>
        <taxon>Eupercaria</taxon>
        <taxon>Tetraodontiformes</taxon>
        <taxon>Tetradontoidea</taxon>
        <taxon>Tetraodontidae</taxon>
        <taxon>Tetraodon</taxon>
    </lineage>
</organism>
<reference evidence="13" key="3">
    <citation type="submission" date="2025-09" db="UniProtKB">
        <authorList>
            <consortium name="Ensembl"/>
        </authorList>
    </citation>
    <scope>IDENTIFICATION</scope>
</reference>
<dbReference type="Proteomes" id="UP000007303">
    <property type="component" value="Unassembled WGS sequence"/>
</dbReference>
<evidence type="ECO:0000313" key="14">
    <source>
        <dbReference type="Proteomes" id="UP000007303"/>
    </source>
</evidence>
<dbReference type="PROSITE" id="PS01209">
    <property type="entry name" value="LDLRA_1"/>
    <property type="match status" value="1"/>
</dbReference>
<dbReference type="InterPro" id="IPR020901">
    <property type="entry name" value="Prtase_inh_Kunz-CS"/>
</dbReference>
<dbReference type="GO" id="GO:0030199">
    <property type="term" value="P:collagen fibril organization"/>
    <property type="evidence" value="ECO:0007669"/>
    <property type="project" value="Ensembl"/>
</dbReference>
<evidence type="ECO:0000256" key="10">
    <source>
        <dbReference type="SAM" id="SignalP"/>
    </source>
</evidence>
<dbReference type="GO" id="GO:0008283">
    <property type="term" value="P:cell population proliferation"/>
    <property type="evidence" value="ECO:0007669"/>
    <property type="project" value="Ensembl"/>
</dbReference>
<feature type="domain" description="MANSC" evidence="12">
    <location>
        <begin position="40"/>
        <end position="121"/>
    </location>
</feature>
<reference evidence="14" key="1">
    <citation type="journal article" date="2004" name="Nature">
        <title>Genome duplication in the teleost fish Tetraodon nigroviridis reveals the early vertebrate proto-karyotype.</title>
        <authorList>
            <person name="Jaillon O."/>
            <person name="Aury J.-M."/>
            <person name="Brunet F."/>
            <person name="Petit J.-L."/>
            <person name="Stange-Thomann N."/>
            <person name="Mauceli E."/>
            <person name="Bouneau L."/>
            <person name="Fischer C."/>
            <person name="Ozouf-Costaz C."/>
            <person name="Bernot A."/>
            <person name="Nicaud S."/>
            <person name="Jaffe D."/>
            <person name="Fisher S."/>
            <person name="Lutfalla G."/>
            <person name="Dossat C."/>
            <person name="Segurens B."/>
            <person name="Dasilva C."/>
            <person name="Salanoubat M."/>
            <person name="Levy M."/>
            <person name="Boudet N."/>
            <person name="Castellano S."/>
            <person name="Anthouard V."/>
            <person name="Jubin C."/>
            <person name="Castelli V."/>
            <person name="Katinka M."/>
            <person name="Vacherie B."/>
            <person name="Biemont C."/>
            <person name="Skalli Z."/>
            <person name="Cattolico L."/>
            <person name="Poulain J."/>
            <person name="De Berardinis V."/>
            <person name="Cruaud C."/>
            <person name="Duprat S."/>
            <person name="Brottier P."/>
            <person name="Coutanceau J.-P."/>
            <person name="Gouzy J."/>
            <person name="Parra G."/>
            <person name="Lardier G."/>
            <person name="Chapple C."/>
            <person name="McKernan K.J."/>
            <person name="McEwan P."/>
            <person name="Bosak S."/>
            <person name="Kellis M."/>
            <person name="Volff J.-N."/>
            <person name="Guigo R."/>
            <person name="Zody M.C."/>
            <person name="Mesirov J."/>
            <person name="Lindblad-Toh K."/>
            <person name="Birren B."/>
            <person name="Nusbaum C."/>
            <person name="Kahn D."/>
            <person name="Robinson-Rechavi M."/>
            <person name="Laudet V."/>
            <person name="Schachter V."/>
            <person name="Quetier F."/>
            <person name="Saurin W."/>
            <person name="Scarpelli C."/>
            <person name="Wincker P."/>
            <person name="Lander E.S."/>
            <person name="Weissenbach J."/>
            <person name="Roest Crollius H."/>
        </authorList>
    </citation>
    <scope>NUCLEOTIDE SEQUENCE [LARGE SCALE GENOMIC DNA]</scope>
</reference>
<dbReference type="PROSITE" id="PS50279">
    <property type="entry name" value="BPTI_KUNITZ_2"/>
    <property type="match status" value="2"/>
</dbReference>
<dbReference type="SUPFAM" id="SSF49299">
    <property type="entry name" value="PKD domain"/>
    <property type="match status" value="1"/>
</dbReference>
<evidence type="ECO:0000256" key="7">
    <source>
        <dbReference type="ARBA" id="ARBA00023180"/>
    </source>
</evidence>
<evidence type="ECO:0000256" key="5">
    <source>
        <dbReference type="ARBA" id="ARBA00023136"/>
    </source>
</evidence>
<dbReference type="CDD" id="cd00146">
    <property type="entry name" value="PKD"/>
    <property type="match status" value="1"/>
</dbReference>
<dbReference type="CDD" id="cd00112">
    <property type="entry name" value="LDLa"/>
    <property type="match status" value="1"/>
</dbReference>
<dbReference type="Ensembl" id="ENSTNIT00000003132.1">
    <property type="protein sequence ID" value="ENSTNIP00000000537.1"/>
    <property type="gene ID" value="ENSTNIG00000000552.1"/>
</dbReference>
<dbReference type="SMART" id="SM00131">
    <property type="entry name" value="KU"/>
    <property type="match status" value="2"/>
</dbReference>
<feature type="signal peptide" evidence="10">
    <location>
        <begin position="1"/>
        <end position="26"/>
    </location>
</feature>
<dbReference type="SMART" id="SM00765">
    <property type="entry name" value="MANEC"/>
    <property type="match status" value="1"/>
</dbReference>
<evidence type="ECO:0000256" key="9">
    <source>
        <dbReference type="SAM" id="Phobius"/>
    </source>
</evidence>
<keyword evidence="5 9" id="KW-0472">Membrane</keyword>
<dbReference type="FunFam" id="4.10.410.10:FF:000020">
    <property type="entry name" value="Collagen, type VI, alpha 3"/>
    <property type="match status" value="1"/>
</dbReference>
<dbReference type="FunCoup" id="H3BX24">
    <property type="interactions" value="451"/>
</dbReference>
<name>H3BX24_TETNG</name>
<dbReference type="Pfam" id="PF00014">
    <property type="entry name" value="Kunitz_BPTI"/>
    <property type="match status" value="2"/>
</dbReference>
<keyword evidence="7" id="KW-0325">Glycoprotein</keyword>
<dbReference type="PROSITE" id="PS00280">
    <property type="entry name" value="BPTI_KUNITZ_1"/>
    <property type="match status" value="2"/>
</dbReference>
<feature type="disulfide bond" evidence="8">
    <location>
        <begin position="324"/>
        <end position="342"/>
    </location>
</feature>
<dbReference type="SUPFAM" id="SSF57424">
    <property type="entry name" value="LDL receptor-like module"/>
    <property type="match status" value="1"/>
</dbReference>
<feature type="transmembrane region" description="Helical" evidence="9">
    <location>
        <begin position="448"/>
        <end position="472"/>
    </location>
</feature>
<dbReference type="InterPro" id="IPR011106">
    <property type="entry name" value="MANSC_N"/>
</dbReference>
<dbReference type="SUPFAM" id="SSF57362">
    <property type="entry name" value="BPTI-like"/>
    <property type="match status" value="2"/>
</dbReference>
<dbReference type="GO" id="GO:0008544">
    <property type="term" value="P:epidermis development"/>
    <property type="evidence" value="ECO:0007669"/>
    <property type="project" value="Ensembl"/>
</dbReference>
<dbReference type="PROSITE" id="PS50986">
    <property type="entry name" value="MANSC"/>
    <property type="match status" value="1"/>
</dbReference>
<evidence type="ECO:0000256" key="2">
    <source>
        <dbReference type="ARBA" id="ARBA00022692"/>
    </source>
</evidence>
<dbReference type="InterPro" id="IPR013783">
    <property type="entry name" value="Ig-like_fold"/>
</dbReference>
<dbReference type="PRINTS" id="PR00759">
    <property type="entry name" value="BASICPTASE"/>
</dbReference>
<dbReference type="AlphaFoldDB" id="H3BX24"/>
<dbReference type="GO" id="GO:0005886">
    <property type="term" value="C:plasma membrane"/>
    <property type="evidence" value="ECO:0007669"/>
    <property type="project" value="TreeGrafter"/>
</dbReference>
<evidence type="ECO:0000256" key="8">
    <source>
        <dbReference type="PROSITE-ProRule" id="PRU00124"/>
    </source>
</evidence>
<dbReference type="Gene3D" id="4.10.400.10">
    <property type="entry name" value="Low-density Lipoprotein Receptor"/>
    <property type="match status" value="1"/>
</dbReference>
<dbReference type="InterPro" id="IPR036055">
    <property type="entry name" value="LDL_receptor-like_sf"/>
</dbReference>
<evidence type="ECO:0000259" key="11">
    <source>
        <dbReference type="PROSITE" id="PS50279"/>
    </source>
</evidence>
<dbReference type="Gene3D" id="2.60.40.10">
    <property type="entry name" value="Immunoglobulins"/>
    <property type="match status" value="1"/>
</dbReference>
<evidence type="ECO:0000256" key="4">
    <source>
        <dbReference type="ARBA" id="ARBA00022989"/>
    </source>
</evidence>
<dbReference type="FunFam" id="2.60.40.10:FF:000061">
    <property type="entry name" value="Dyslexia-associated protein KIAA0319 homolog"/>
    <property type="match status" value="1"/>
</dbReference>
<dbReference type="STRING" id="99883.ENSTNIP00000000537"/>
<dbReference type="CDD" id="cd22623">
    <property type="entry name" value="Kunitz_HAI1_1-like"/>
    <property type="match status" value="1"/>
</dbReference>
<keyword evidence="3 10" id="KW-0732">Signal</keyword>
<dbReference type="InterPro" id="IPR036880">
    <property type="entry name" value="Kunitz_BPTI_sf"/>
</dbReference>
<keyword evidence="4 9" id="KW-1133">Transmembrane helix</keyword>
<feature type="chain" id="PRO_5003580366" evidence="10">
    <location>
        <begin position="27"/>
        <end position="508"/>
    </location>
</feature>
<dbReference type="PANTHER" id="PTHR46750">
    <property type="entry name" value="KUNITZ-TYPE PROTEASE INHIBITOR 1"/>
    <property type="match status" value="1"/>
</dbReference>
<dbReference type="PANTHER" id="PTHR46750:SF1">
    <property type="entry name" value="KUNITZ-TYPE PROTEASE INHIBITOR 1"/>
    <property type="match status" value="1"/>
</dbReference>
<dbReference type="InParanoid" id="H3BX24"/>
<dbReference type="CDD" id="cd22624">
    <property type="entry name" value="Kunitz_HAI1_2-like"/>
    <property type="match status" value="1"/>
</dbReference>
<dbReference type="GO" id="GO:0004867">
    <property type="term" value="F:serine-type endopeptidase inhibitor activity"/>
    <property type="evidence" value="ECO:0007669"/>
    <property type="project" value="InterPro"/>
</dbReference>
<dbReference type="HOGENOM" id="CLU_032314_1_0_1"/>
<dbReference type="InterPro" id="IPR002172">
    <property type="entry name" value="LDrepeatLR_classA_rpt"/>
</dbReference>
<dbReference type="OMA" id="SEHHCMV"/>